<protein>
    <submittedName>
        <fullName evidence="2">Uncharacterized protein</fullName>
    </submittedName>
</protein>
<feature type="region of interest" description="Disordered" evidence="1">
    <location>
        <begin position="68"/>
        <end position="103"/>
    </location>
</feature>
<comment type="caution">
    <text evidence="2">The sequence shown here is derived from an EMBL/GenBank/DDBJ whole genome shotgun (WGS) entry which is preliminary data.</text>
</comment>
<gene>
    <name evidence="2" type="ORF">P691DRAFT_804571</name>
</gene>
<organism evidence="2 3">
    <name type="scientific">Macrolepiota fuliginosa MF-IS2</name>
    <dbReference type="NCBI Taxonomy" id="1400762"/>
    <lineage>
        <taxon>Eukaryota</taxon>
        <taxon>Fungi</taxon>
        <taxon>Dikarya</taxon>
        <taxon>Basidiomycota</taxon>
        <taxon>Agaricomycotina</taxon>
        <taxon>Agaricomycetes</taxon>
        <taxon>Agaricomycetidae</taxon>
        <taxon>Agaricales</taxon>
        <taxon>Agaricineae</taxon>
        <taxon>Agaricaceae</taxon>
        <taxon>Macrolepiota</taxon>
    </lineage>
</organism>
<dbReference type="EMBL" id="MU151071">
    <property type="protein sequence ID" value="KAF9452450.1"/>
    <property type="molecule type" value="Genomic_DNA"/>
</dbReference>
<dbReference type="AlphaFoldDB" id="A0A9P5XMU5"/>
<evidence type="ECO:0000256" key="1">
    <source>
        <dbReference type="SAM" id="MobiDB-lite"/>
    </source>
</evidence>
<accession>A0A9P5XMU5</accession>
<evidence type="ECO:0000313" key="3">
    <source>
        <dbReference type="Proteomes" id="UP000807342"/>
    </source>
</evidence>
<reference evidence="2" key="1">
    <citation type="submission" date="2020-11" db="EMBL/GenBank/DDBJ databases">
        <authorList>
            <consortium name="DOE Joint Genome Institute"/>
            <person name="Ahrendt S."/>
            <person name="Riley R."/>
            <person name="Andreopoulos W."/>
            <person name="Labutti K."/>
            <person name="Pangilinan J."/>
            <person name="Ruiz-Duenas F.J."/>
            <person name="Barrasa J.M."/>
            <person name="Sanchez-Garcia M."/>
            <person name="Camarero S."/>
            <person name="Miyauchi S."/>
            <person name="Serrano A."/>
            <person name="Linde D."/>
            <person name="Babiker R."/>
            <person name="Drula E."/>
            <person name="Ayuso-Fernandez I."/>
            <person name="Pacheco R."/>
            <person name="Padilla G."/>
            <person name="Ferreira P."/>
            <person name="Barriuso J."/>
            <person name="Kellner H."/>
            <person name="Castanera R."/>
            <person name="Alfaro M."/>
            <person name="Ramirez L."/>
            <person name="Pisabarro A.G."/>
            <person name="Kuo A."/>
            <person name="Tritt A."/>
            <person name="Lipzen A."/>
            <person name="He G."/>
            <person name="Yan M."/>
            <person name="Ng V."/>
            <person name="Cullen D."/>
            <person name="Martin F."/>
            <person name="Rosso M.-N."/>
            <person name="Henrissat B."/>
            <person name="Hibbett D."/>
            <person name="Martinez A.T."/>
            <person name="Grigoriev I.V."/>
        </authorList>
    </citation>
    <scope>NUCLEOTIDE SEQUENCE</scope>
    <source>
        <strain evidence="2">MF-IS2</strain>
    </source>
</reference>
<feature type="compositionally biased region" description="Pro residues" evidence="1">
    <location>
        <begin position="89"/>
        <end position="100"/>
    </location>
</feature>
<proteinExistence type="predicted"/>
<sequence>MWSRHPEWNNKPRVDHDLGYFNMGHHKHRISTNPSLLVFSSAATPIASCVDPSSRSADTKIRMIYPGMSAASSDSQRASNFQATNEPGVTPPNPQNPNDPPRVNGCKQLGTTRLHKQGLCVAKKLRNERKAQAYDRRAYDKRRQLRWNP</sequence>
<dbReference type="Proteomes" id="UP000807342">
    <property type="component" value="Unassembled WGS sequence"/>
</dbReference>
<name>A0A9P5XMU5_9AGAR</name>
<keyword evidence="3" id="KW-1185">Reference proteome</keyword>
<feature type="compositionally biased region" description="Polar residues" evidence="1">
    <location>
        <begin position="70"/>
        <end position="87"/>
    </location>
</feature>
<evidence type="ECO:0000313" key="2">
    <source>
        <dbReference type="EMBL" id="KAF9452450.1"/>
    </source>
</evidence>